<reference evidence="4 5" key="1">
    <citation type="journal article" date="2015" name="Stand. Genomic Sci.">
        <title>Genomic Encyclopedia of Bacterial and Archaeal Type Strains, Phase III: the genomes of soil and plant-associated and newly described type strains.</title>
        <authorList>
            <person name="Whitman W.B."/>
            <person name="Woyke T."/>
            <person name="Klenk H.P."/>
            <person name="Zhou Y."/>
            <person name="Lilburn T.G."/>
            <person name="Beck B.J."/>
            <person name="De Vos P."/>
            <person name="Vandamme P."/>
            <person name="Eisen J.A."/>
            <person name="Garrity G."/>
            <person name="Hugenholtz P."/>
            <person name="Kyrpides N.C."/>
        </authorList>
    </citation>
    <scope>NUCLEOTIDE SEQUENCE [LARGE SCALE GENOMIC DNA]</scope>
    <source>
        <strain evidence="4 5">CGMCC 1.7271</strain>
    </source>
</reference>
<dbReference type="CDD" id="cd06661">
    <property type="entry name" value="GGCT_like"/>
    <property type="match status" value="1"/>
</dbReference>
<evidence type="ECO:0000256" key="1">
    <source>
        <dbReference type="ARBA" id="ARBA00023239"/>
    </source>
</evidence>
<evidence type="ECO:0000313" key="4">
    <source>
        <dbReference type="EMBL" id="TWI78988.1"/>
    </source>
</evidence>
<feature type="binding site" evidence="3">
    <location>
        <position position="122"/>
    </location>
    <ligand>
        <name>substrate</name>
    </ligand>
</feature>
<dbReference type="AlphaFoldDB" id="A0A562SCI5"/>
<dbReference type="Proteomes" id="UP000316167">
    <property type="component" value="Unassembled WGS sequence"/>
</dbReference>
<accession>A0A562SCI5</accession>
<dbReference type="EMBL" id="VLLE01000006">
    <property type="protein sequence ID" value="TWI78988.1"/>
    <property type="molecule type" value="Genomic_DNA"/>
</dbReference>
<feature type="active site" description="Proton acceptor" evidence="2">
    <location>
        <position position="79"/>
    </location>
</feature>
<evidence type="ECO:0000256" key="2">
    <source>
        <dbReference type="PIRSR" id="PIRSR617939-1"/>
    </source>
</evidence>
<proteinExistence type="predicted"/>
<evidence type="ECO:0000313" key="5">
    <source>
        <dbReference type="Proteomes" id="UP000316167"/>
    </source>
</evidence>
<keyword evidence="5" id="KW-1185">Reference proteome</keyword>
<dbReference type="RefSeq" id="WP_144887776.1">
    <property type="nucleotide sequence ID" value="NZ_VLLE01000006.1"/>
</dbReference>
<evidence type="ECO:0000256" key="3">
    <source>
        <dbReference type="PIRSR" id="PIRSR617939-2"/>
    </source>
</evidence>
<dbReference type="SUPFAM" id="SSF110857">
    <property type="entry name" value="Gamma-glutamyl cyclotransferase-like"/>
    <property type="match status" value="1"/>
</dbReference>
<dbReference type="InterPro" id="IPR036568">
    <property type="entry name" value="GGCT-like_sf"/>
</dbReference>
<name>A0A562SCI5_9BACT</name>
<organism evidence="4 5">
    <name type="scientific">Lacibacter cauensis</name>
    <dbReference type="NCBI Taxonomy" id="510947"/>
    <lineage>
        <taxon>Bacteria</taxon>
        <taxon>Pseudomonadati</taxon>
        <taxon>Bacteroidota</taxon>
        <taxon>Chitinophagia</taxon>
        <taxon>Chitinophagales</taxon>
        <taxon>Chitinophagaceae</taxon>
        <taxon>Lacibacter</taxon>
    </lineage>
</organism>
<dbReference type="GO" id="GO:0003839">
    <property type="term" value="F:gamma-glutamylcyclotransferase activity"/>
    <property type="evidence" value="ECO:0007669"/>
    <property type="project" value="InterPro"/>
</dbReference>
<dbReference type="InterPro" id="IPR017939">
    <property type="entry name" value="G-Glutamylcylcotransferase"/>
</dbReference>
<protein>
    <submittedName>
        <fullName evidence="4">AIG2 family protein</fullName>
    </submittedName>
</protein>
<dbReference type="OrthoDB" id="9798388at2"/>
<gene>
    <name evidence="4" type="ORF">IQ13_3378</name>
</gene>
<dbReference type="InterPro" id="IPR013024">
    <property type="entry name" value="GGCT-like"/>
</dbReference>
<dbReference type="Pfam" id="PF13772">
    <property type="entry name" value="AIG2_2"/>
    <property type="match status" value="1"/>
</dbReference>
<dbReference type="PANTHER" id="PTHR12935:SF0">
    <property type="entry name" value="GAMMA-GLUTAMYLCYCLOTRANSFERASE"/>
    <property type="match status" value="1"/>
</dbReference>
<sequence length="167" mass="18646">MLIFAYGSNMNLNRLTKRVPSAVKVTNAFITGHKAVFNKISNDGSAKANIIKTDVPAELVWGVLFSIDSNAKALLDKAEGLGKGYNEDTLTFFDETNNSYAAQIYIADSNSIDNTLLPYDWYKEFIVSGAIQNKLPAEYILQLQSITCIRDHNEERRIKNYSILSGK</sequence>
<dbReference type="Gene3D" id="3.10.490.10">
    <property type="entry name" value="Gamma-glutamyl cyclotransferase-like"/>
    <property type="match status" value="1"/>
</dbReference>
<keyword evidence="1" id="KW-0456">Lyase</keyword>
<comment type="caution">
    <text evidence="4">The sequence shown here is derived from an EMBL/GenBank/DDBJ whole genome shotgun (WGS) entry which is preliminary data.</text>
</comment>
<dbReference type="PANTHER" id="PTHR12935">
    <property type="entry name" value="GAMMA-GLUTAMYLCYCLOTRANSFERASE"/>
    <property type="match status" value="1"/>
</dbReference>